<feature type="compositionally biased region" description="Low complexity" evidence="1">
    <location>
        <begin position="407"/>
        <end position="422"/>
    </location>
</feature>
<organism evidence="3 4">
    <name type="scientific">Bemisia tabaci</name>
    <name type="common">Sweetpotato whitefly</name>
    <name type="synonym">Aleurodes tabaci</name>
    <dbReference type="NCBI Taxonomy" id="7038"/>
    <lineage>
        <taxon>Eukaryota</taxon>
        <taxon>Metazoa</taxon>
        <taxon>Ecdysozoa</taxon>
        <taxon>Arthropoda</taxon>
        <taxon>Hexapoda</taxon>
        <taxon>Insecta</taxon>
        <taxon>Pterygota</taxon>
        <taxon>Neoptera</taxon>
        <taxon>Paraneoptera</taxon>
        <taxon>Hemiptera</taxon>
        <taxon>Sternorrhyncha</taxon>
        <taxon>Aleyrodoidea</taxon>
        <taxon>Aleyrodidae</taxon>
        <taxon>Aleyrodinae</taxon>
        <taxon>Bemisia</taxon>
    </lineage>
</organism>
<keyword evidence="4" id="KW-1185">Reference proteome</keyword>
<feature type="compositionally biased region" description="Low complexity" evidence="1">
    <location>
        <begin position="143"/>
        <end position="153"/>
    </location>
</feature>
<protein>
    <recommendedName>
        <fullName evidence="2">SCA7 domain-containing protein</fullName>
    </recommendedName>
</protein>
<dbReference type="PROSITE" id="PS51505">
    <property type="entry name" value="SCA7"/>
    <property type="match status" value="1"/>
</dbReference>
<feature type="compositionally biased region" description="Polar residues" evidence="1">
    <location>
        <begin position="769"/>
        <end position="790"/>
    </location>
</feature>
<dbReference type="InterPro" id="IPR013243">
    <property type="entry name" value="SCA7_dom"/>
</dbReference>
<feature type="region of interest" description="Disordered" evidence="1">
    <location>
        <begin position="407"/>
        <end position="437"/>
    </location>
</feature>
<feature type="region of interest" description="Disordered" evidence="1">
    <location>
        <begin position="767"/>
        <end position="790"/>
    </location>
</feature>
<evidence type="ECO:0000313" key="4">
    <source>
        <dbReference type="Proteomes" id="UP001152759"/>
    </source>
</evidence>
<accession>A0A9P0ADP3</accession>
<evidence type="ECO:0000313" key="3">
    <source>
        <dbReference type="EMBL" id="CAH0388584.1"/>
    </source>
</evidence>
<dbReference type="PANTHER" id="PTHR15117">
    <property type="entry name" value="ATAXIN 7 RELATED"/>
    <property type="match status" value="1"/>
</dbReference>
<reference evidence="3" key="1">
    <citation type="submission" date="2021-12" db="EMBL/GenBank/DDBJ databases">
        <authorList>
            <person name="King R."/>
        </authorList>
    </citation>
    <scope>NUCLEOTIDE SEQUENCE</scope>
</reference>
<proteinExistence type="predicted"/>
<dbReference type="AlphaFoldDB" id="A0A9P0ADP3"/>
<feature type="compositionally biased region" description="Polar residues" evidence="1">
    <location>
        <begin position="270"/>
        <end position="282"/>
    </location>
</feature>
<dbReference type="InterPro" id="IPR052237">
    <property type="entry name" value="Ataxin-7-like_regulator"/>
</dbReference>
<evidence type="ECO:0000259" key="2">
    <source>
        <dbReference type="PROSITE" id="PS51505"/>
    </source>
</evidence>
<dbReference type="EMBL" id="OU963865">
    <property type="protein sequence ID" value="CAH0388584.1"/>
    <property type="molecule type" value="Genomic_DNA"/>
</dbReference>
<name>A0A9P0ADP3_BEMTA</name>
<feature type="region of interest" description="Disordered" evidence="1">
    <location>
        <begin position="224"/>
        <end position="283"/>
    </location>
</feature>
<feature type="region of interest" description="Disordered" evidence="1">
    <location>
        <begin position="614"/>
        <end position="641"/>
    </location>
</feature>
<gene>
    <name evidence="3" type="ORF">BEMITA_LOCUS7491</name>
</gene>
<feature type="region of interest" description="Disordered" evidence="1">
    <location>
        <begin position="129"/>
        <end position="200"/>
    </location>
</feature>
<dbReference type="Proteomes" id="UP001152759">
    <property type="component" value="Chromosome 4"/>
</dbReference>
<sequence>MDFEDRFPKLMEELQGQPWSNLRTKLDNLLEDFPDEEKSDNRRLIETRCGKLDKADVAIYGCCPELEELVVVQCRICSKIVKAEAIEYHYETCHEEAHKLVVKAVEDKRTSTAELKQLQETLSTFSIKPATTVKPGKQTPSGKSTSLKTPVSKSKTKSKKLVIDPVVPSSSKALFPPSPQSKPSTSQNKLPIPVANSPQSQKNTVILEVEKPKLEPVISLVKIDGKDGSTENETPLSPPQLTPQVHVAPPVIPPTSSHIKTQSKSKPLRNRSSNGVNSTTVIPNIISPTTNNVVSSVTSPSPKVEIDLDKHCGVETDGVQCAQLLSCKLHTLAMKQEVKGRSRKLEVFLPEHVSEKETVKKKKEIKVVKATPDSTTPLIAPFPTPKVEVTQKSVLEAAKKFTPIVSSPPALSSAPVIPSPASARKEDSEEKAKKPASVGTVCTTNNFPLERTPAPFFKASFLKAFEDLPRCYWPHRFSGNSDIASPLRIHPFMVCYSLMHRTRRGMKSIRYYTKNYPSGSLRSKKVINPFTSLSRLIPKDIKPVNTNQVKPMAMCNYNYQKCGGLLYSSRRIHLARFGLQSILMKTSATNCQTDSPSSTISYMLNNMSSKASLVSRGIPNKKSAPRPAVVPQKSTSQTSSSASLIKVSNFKSVLSQNSPKVAVKNLKNKQFHVPNILGNKRLSENASKANLKKTKKKVRTNSSSEMNTSQMINDFLSKNSSLKQKKNDANVPVLRFAIANGRVEAAGEQKTVFSTSLIKDMKTVKPEPTVTSNLTSTSVPSVSMEQSSNGTDSIGSQQITYLTASPVTFQQISLRMLNQLQGKSQAPTNNGMVKIVANPAGGTLVKVPQSLIFQDQNSSG</sequence>
<dbReference type="PANTHER" id="PTHR15117:SF24">
    <property type="entry name" value="SCA7 DOMAIN-CONTAINING PROTEIN"/>
    <property type="match status" value="1"/>
</dbReference>
<feature type="compositionally biased region" description="Basic and acidic residues" evidence="1">
    <location>
        <begin position="423"/>
        <end position="433"/>
    </location>
</feature>
<feature type="domain" description="SCA7" evidence="2">
    <location>
        <begin position="299"/>
        <end position="364"/>
    </location>
</feature>
<evidence type="ECO:0000256" key="1">
    <source>
        <dbReference type="SAM" id="MobiDB-lite"/>
    </source>
</evidence>
<dbReference type="KEGG" id="btab:109043452"/>
<dbReference type="Pfam" id="PF08313">
    <property type="entry name" value="SCA7"/>
    <property type="match status" value="1"/>
</dbReference>